<accession>A0A368L3V1</accession>
<dbReference type="InterPro" id="IPR001789">
    <property type="entry name" value="Sig_transdc_resp-reg_receiver"/>
</dbReference>
<dbReference type="RefSeq" id="WP_114402289.1">
    <property type="nucleotide sequence ID" value="NZ_QPGB01000002.1"/>
</dbReference>
<evidence type="ECO:0000313" key="4">
    <source>
        <dbReference type="Proteomes" id="UP000252357"/>
    </source>
</evidence>
<gene>
    <name evidence="3" type="ORF">DU000_05105</name>
</gene>
<dbReference type="InterPro" id="IPR052893">
    <property type="entry name" value="TCS_response_regulator"/>
</dbReference>
<evidence type="ECO:0000259" key="2">
    <source>
        <dbReference type="PROSITE" id="PS50110"/>
    </source>
</evidence>
<dbReference type="PANTHER" id="PTHR44520">
    <property type="entry name" value="RESPONSE REGULATOR RCP1-RELATED"/>
    <property type="match status" value="1"/>
</dbReference>
<dbReference type="EMBL" id="QPGB01000002">
    <property type="protein sequence ID" value="RCS58205.1"/>
    <property type="molecule type" value="Genomic_DNA"/>
</dbReference>
<dbReference type="SMART" id="SM00448">
    <property type="entry name" value="REC"/>
    <property type="match status" value="1"/>
</dbReference>
<evidence type="ECO:0000313" key="3">
    <source>
        <dbReference type="EMBL" id="RCS58205.1"/>
    </source>
</evidence>
<evidence type="ECO:0000256" key="1">
    <source>
        <dbReference type="PROSITE-ProRule" id="PRU00169"/>
    </source>
</evidence>
<dbReference type="SUPFAM" id="SSF52172">
    <property type="entry name" value="CheY-like"/>
    <property type="match status" value="1"/>
</dbReference>
<dbReference type="GO" id="GO:0000160">
    <property type="term" value="P:phosphorelay signal transduction system"/>
    <property type="evidence" value="ECO:0007669"/>
    <property type="project" value="InterPro"/>
</dbReference>
<keyword evidence="1" id="KW-0597">Phosphoprotein</keyword>
<comment type="caution">
    <text evidence="3">The sequence shown here is derived from an EMBL/GenBank/DDBJ whole genome shotgun (WGS) entry which is preliminary data.</text>
</comment>
<proteinExistence type="predicted"/>
<dbReference type="Pfam" id="PF00072">
    <property type="entry name" value="Response_reg"/>
    <property type="match status" value="1"/>
</dbReference>
<name>A0A368L3V1_9BURK</name>
<sequence>MDILLVEDNPSDAELTLLALRRAAQDLSIVHVEDGVAAKTYLEHAIIKLRQGEMQALPKLMLLDLKLPKLDGLELLRLIKANPDLAYVPVIIFTSSQEERDLVLAYQLGANSYTVKPVNFDDLNTILGRIVQYWLHFNVRPLHLDSYLASSGI</sequence>
<reference evidence="3 4" key="1">
    <citation type="journal article" date="2018" name="Int. J. Syst. Evol. Microbiol.">
        <title>Parvibium lacunae gen. nov., sp. nov., a new member of the family Alcaligenaceae isolated from a freshwater pond.</title>
        <authorList>
            <person name="Chen W.M."/>
            <person name="Xie P.B."/>
            <person name="Hsu M.Y."/>
            <person name="Sheu S.Y."/>
        </authorList>
    </citation>
    <scope>NUCLEOTIDE SEQUENCE [LARGE SCALE GENOMIC DNA]</scope>
    <source>
        <strain evidence="3 4">KMB9</strain>
    </source>
</reference>
<organism evidence="3 4">
    <name type="scientific">Parvibium lacunae</name>
    <dbReference type="NCBI Taxonomy" id="1888893"/>
    <lineage>
        <taxon>Bacteria</taxon>
        <taxon>Pseudomonadati</taxon>
        <taxon>Pseudomonadota</taxon>
        <taxon>Betaproteobacteria</taxon>
        <taxon>Burkholderiales</taxon>
        <taxon>Alcaligenaceae</taxon>
        <taxon>Parvibium</taxon>
    </lineage>
</organism>
<dbReference type="OrthoDB" id="9793549at2"/>
<protein>
    <submittedName>
        <fullName evidence="3">Response regulator</fullName>
    </submittedName>
</protein>
<dbReference type="InterPro" id="IPR011006">
    <property type="entry name" value="CheY-like_superfamily"/>
</dbReference>
<dbReference type="AlphaFoldDB" id="A0A368L3V1"/>
<dbReference type="PANTHER" id="PTHR44520:SF1">
    <property type="entry name" value="TWO-COMPONENT SYSTEM REGULATORY PROTEIN"/>
    <property type="match status" value="1"/>
</dbReference>
<dbReference type="PROSITE" id="PS50110">
    <property type="entry name" value="RESPONSE_REGULATORY"/>
    <property type="match status" value="1"/>
</dbReference>
<dbReference type="Proteomes" id="UP000252357">
    <property type="component" value="Unassembled WGS sequence"/>
</dbReference>
<feature type="domain" description="Response regulatory" evidence="2">
    <location>
        <begin position="2"/>
        <end position="131"/>
    </location>
</feature>
<dbReference type="Gene3D" id="3.40.50.2300">
    <property type="match status" value="1"/>
</dbReference>
<feature type="modified residue" description="4-aspartylphosphate" evidence="1">
    <location>
        <position position="64"/>
    </location>
</feature>
<keyword evidence="4" id="KW-1185">Reference proteome</keyword>